<keyword evidence="5 7" id="KW-0472">Membrane</keyword>
<dbReference type="AlphaFoldDB" id="A0A5R9BFR6"/>
<organism evidence="9 10">
    <name type="scientific">Nesterenkonia salmonea</name>
    <dbReference type="NCBI Taxonomy" id="1804987"/>
    <lineage>
        <taxon>Bacteria</taxon>
        <taxon>Bacillati</taxon>
        <taxon>Actinomycetota</taxon>
        <taxon>Actinomycetes</taxon>
        <taxon>Micrococcales</taxon>
        <taxon>Micrococcaceae</taxon>
        <taxon>Nesterenkonia</taxon>
    </lineage>
</organism>
<feature type="compositionally biased region" description="Basic and acidic residues" evidence="6">
    <location>
        <begin position="67"/>
        <end position="77"/>
    </location>
</feature>
<evidence type="ECO:0000256" key="6">
    <source>
        <dbReference type="SAM" id="MobiDB-lite"/>
    </source>
</evidence>
<evidence type="ECO:0000313" key="9">
    <source>
        <dbReference type="EMBL" id="TLP99506.1"/>
    </source>
</evidence>
<evidence type="ECO:0000313" key="10">
    <source>
        <dbReference type="Proteomes" id="UP000310458"/>
    </source>
</evidence>
<name>A0A5R9BFR6_9MICC</name>
<evidence type="ECO:0000256" key="4">
    <source>
        <dbReference type="ARBA" id="ARBA00022989"/>
    </source>
</evidence>
<evidence type="ECO:0000256" key="2">
    <source>
        <dbReference type="ARBA" id="ARBA00022475"/>
    </source>
</evidence>
<accession>A0A5R9BFR6</accession>
<feature type="compositionally biased region" description="Polar residues" evidence="6">
    <location>
        <begin position="78"/>
        <end position="87"/>
    </location>
</feature>
<sequence>MGGHPARRQRHQLAQPLLCRRMGRLRWIRLLPVVAARQGRSRAPTGGRTSGPRMGRAMAGRAVGEAKAADRARRGENMTDQQANTDVTLGDPPPRPKKNTQRLYGTPAQIRSGLTFYRVMAIITGIFLLVMVAKILISGSLFGWTFWDGYELYIGGTSVDGTSNLIGFYPAESLQDARSTSTMIAQAHGVAYVVYLVAGFRLWYMLRWGAGRLALIISGGLVPFFSFFVERKVVGFVSRDLAAESATVPRY</sequence>
<proteinExistence type="predicted"/>
<dbReference type="GO" id="GO:0005886">
    <property type="term" value="C:plasma membrane"/>
    <property type="evidence" value="ECO:0007669"/>
    <property type="project" value="UniProtKB-SubCell"/>
</dbReference>
<evidence type="ECO:0000259" key="8">
    <source>
        <dbReference type="Pfam" id="PF12823"/>
    </source>
</evidence>
<dbReference type="PANTHER" id="PTHR40077:SF2">
    <property type="entry name" value="MEMBRANE PROTEIN"/>
    <property type="match status" value="1"/>
</dbReference>
<dbReference type="InterPro" id="IPR023845">
    <property type="entry name" value="DUF3817_TM"/>
</dbReference>
<comment type="caution">
    <text evidence="9">The sequence shown here is derived from an EMBL/GenBank/DDBJ whole genome shotgun (WGS) entry which is preliminary data.</text>
</comment>
<comment type="subcellular location">
    <subcellularLocation>
        <location evidence="1">Cell membrane</location>
        <topology evidence="1">Multi-pass membrane protein</topology>
    </subcellularLocation>
</comment>
<evidence type="ECO:0000256" key="5">
    <source>
        <dbReference type="ARBA" id="ARBA00023136"/>
    </source>
</evidence>
<keyword evidence="4 7" id="KW-1133">Transmembrane helix</keyword>
<feature type="transmembrane region" description="Helical" evidence="7">
    <location>
        <begin position="119"/>
        <end position="146"/>
    </location>
</feature>
<feature type="transmembrane region" description="Helical" evidence="7">
    <location>
        <begin position="183"/>
        <end position="204"/>
    </location>
</feature>
<feature type="domain" description="DUF3817" evidence="8">
    <location>
        <begin position="114"/>
        <end position="233"/>
    </location>
</feature>
<dbReference type="OrthoDB" id="9342687at2"/>
<dbReference type="Proteomes" id="UP000310458">
    <property type="component" value="Unassembled WGS sequence"/>
</dbReference>
<gene>
    <name evidence="9" type="ORF">FEF26_02525</name>
</gene>
<feature type="region of interest" description="Disordered" evidence="6">
    <location>
        <begin position="38"/>
        <end position="104"/>
    </location>
</feature>
<evidence type="ECO:0000256" key="3">
    <source>
        <dbReference type="ARBA" id="ARBA00022692"/>
    </source>
</evidence>
<dbReference type="Pfam" id="PF12823">
    <property type="entry name" value="DUF3817"/>
    <property type="match status" value="1"/>
</dbReference>
<feature type="transmembrane region" description="Helical" evidence="7">
    <location>
        <begin position="210"/>
        <end position="229"/>
    </location>
</feature>
<keyword evidence="3 7" id="KW-0812">Transmembrane</keyword>
<evidence type="ECO:0000256" key="1">
    <source>
        <dbReference type="ARBA" id="ARBA00004651"/>
    </source>
</evidence>
<protein>
    <submittedName>
        <fullName evidence="9">DUF3817 domain-containing protein</fullName>
    </submittedName>
</protein>
<keyword evidence="10" id="KW-1185">Reference proteome</keyword>
<evidence type="ECO:0000256" key="7">
    <source>
        <dbReference type="SAM" id="Phobius"/>
    </source>
</evidence>
<reference evidence="9 10" key="1">
    <citation type="submission" date="2019-05" db="EMBL/GenBank/DDBJ databases">
        <title>Nesterenkonia sp. GY074 isolated from the Southern Atlantic Ocean.</title>
        <authorList>
            <person name="Zhang G."/>
        </authorList>
    </citation>
    <scope>NUCLEOTIDE SEQUENCE [LARGE SCALE GENOMIC DNA]</scope>
    <source>
        <strain evidence="9 10">GY074</strain>
    </source>
</reference>
<dbReference type="NCBIfam" id="TIGR03954">
    <property type="entry name" value="integ_memb_HG"/>
    <property type="match status" value="1"/>
</dbReference>
<dbReference type="EMBL" id="VAVZ01000005">
    <property type="protein sequence ID" value="TLP99506.1"/>
    <property type="molecule type" value="Genomic_DNA"/>
</dbReference>
<dbReference type="PANTHER" id="PTHR40077">
    <property type="entry name" value="MEMBRANE PROTEIN-RELATED"/>
    <property type="match status" value="1"/>
</dbReference>
<keyword evidence="2" id="KW-1003">Cell membrane</keyword>